<evidence type="ECO:0000313" key="3">
    <source>
        <dbReference type="Proteomes" id="UP000295517"/>
    </source>
</evidence>
<reference evidence="2 3" key="1">
    <citation type="submission" date="2019-03" db="EMBL/GenBank/DDBJ databases">
        <title>Diverse conjugative elements silence natural transformation in Legionella species.</title>
        <authorList>
            <person name="Durieux I."/>
            <person name="Ginevra C."/>
            <person name="Attaiech L."/>
            <person name="Picq K."/>
            <person name="Juan P.A."/>
            <person name="Jarraud S."/>
            <person name="Charpentier X."/>
        </authorList>
    </citation>
    <scope>NUCLEOTIDE SEQUENCE [LARGE SCALE GENOMIC DNA]</scope>
    <source>
        <strain evidence="2 3">HL-0427-4011</strain>
    </source>
</reference>
<dbReference type="InterPro" id="IPR011041">
    <property type="entry name" value="Quinoprot_gluc/sorb_DH_b-prop"/>
</dbReference>
<dbReference type="Pfam" id="PF22807">
    <property type="entry name" value="TrAA12"/>
    <property type="match status" value="1"/>
</dbReference>
<dbReference type="AlphaFoldDB" id="A0AAX1ED32"/>
<dbReference type="SUPFAM" id="SSF50952">
    <property type="entry name" value="Soluble quinoprotein glucose dehydrogenase"/>
    <property type="match status" value="1"/>
</dbReference>
<dbReference type="RefSeq" id="WP_135059507.1">
    <property type="nucleotide sequence ID" value="NZ_CP038254.1"/>
</dbReference>
<dbReference type="InterPro" id="IPR011042">
    <property type="entry name" value="6-blade_b-propeller_TolB-like"/>
</dbReference>
<protein>
    <submittedName>
        <fullName evidence="2">Sorbosone dehydrogenase family protein</fullName>
    </submittedName>
</protein>
<evidence type="ECO:0000313" key="2">
    <source>
        <dbReference type="EMBL" id="QBR83008.1"/>
    </source>
</evidence>
<organism evidence="2 3">
    <name type="scientific">Legionella israelensis</name>
    <dbReference type="NCBI Taxonomy" id="454"/>
    <lineage>
        <taxon>Bacteria</taxon>
        <taxon>Pseudomonadati</taxon>
        <taxon>Pseudomonadota</taxon>
        <taxon>Gammaproteobacteria</taxon>
        <taxon>Legionellales</taxon>
        <taxon>Legionellaceae</taxon>
        <taxon>Legionella</taxon>
    </lineage>
</organism>
<accession>A0AAX1ED32</accession>
<dbReference type="PANTHER" id="PTHR19328:SF53">
    <property type="entry name" value="MEMBRANE PROTEIN"/>
    <property type="match status" value="1"/>
</dbReference>
<dbReference type="EMBL" id="CP038254">
    <property type="protein sequence ID" value="QBR83008.1"/>
    <property type="molecule type" value="Genomic_DNA"/>
</dbReference>
<dbReference type="InterPro" id="IPR054539">
    <property type="entry name" value="Beta-prop_PDH"/>
</dbReference>
<sequence length="382" mass="43098">MKKSAILFLLIIFVISVTFFSLPYMGINVSIAELLGRTVPLLKAEMPKNLHPQNALKLEKYIQGLDTPRFMYITNEGDLLVAEPNEGKILFIPYNLPKQQQTLVDGLIKPHSMDVHQGYLYVAEENAIGRIKFNAQSKSTEGAYERIIKNLPDDGGHWTRTIKFGPDGFAYVSIGSSCNACLEKNPLRATISRFKPGDKQLTIYAKGLRNSVGFDWSPENGQLYATDNGRDWLGDHFPPDELNIIEKDQFYGWPYANGDRVPDPKFGKGHEDLIQKSLPPVFKFDAHVAPLGITFIKNPKSRFYNKALVALHGSWNSSVKVGYKVVVLNFTNGHIKEEDFITGFLQNGKVRGRPVHLVEGKHNEIYLSDDYNGVIYRILPQQ</sequence>
<dbReference type="Proteomes" id="UP000295517">
    <property type="component" value="Chromosome"/>
</dbReference>
<name>A0AAX1ED32_9GAMM</name>
<dbReference type="PANTHER" id="PTHR19328">
    <property type="entry name" value="HEDGEHOG-INTERACTING PROTEIN"/>
    <property type="match status" value="1"/>
</dbReference>
<feature type="domain" description="Pyrroloquinoline quinone-dependent pyranose dehydrogenase beta-propeller" evidence="1">
    <location>
        <begin position="56"/>
        <end position="378"/>
    </location>
</feature>
<gene>
    <name evidence="2" type="ORF">E3983_00740</name>
</gene>
<evidence type="ECO:0000259" key="1">
    <source>
        <dbReference type="Pfam" id="PF22807"/>
    </source>
</evidence>
<dbReference type="Gene3D" id="2.120.10.30">
    <property type="entry name" value="TolB, C-terminal domain"/>
    <property type="match status" value="1"/>
</dbReference>
<proteinExistence type="predicted"/>